<dbReference type="GO" id="GO:0005509">
    <property type="term" value="F:calcium ion binding"/>
    <property type="evidence" value="ECO:0007669"/>
    <property type="project" value="InterPro"/>
</dbReference>
<accession>A0A061EXB6</accession>
<dbReference type="GO" id="GO:0006457">
    <property type="term" value="P:protein folding"/>
    <property type="evidence" value="ECO:0007669"/>
    <property type="project" value="InterPro"/>
</dbReference>
<evidence type="ECO:0000313" key="3">
    <source>
        <dbReference type="Proteomes" id="UP000026915"/>
    </source>
</evidence>
<evidence type="ECO:0000256" key="1">
    <source>
        <dbReference type="SAM" id="MobiDB-lite"/>
    </source>
</evidence>
<protein>
    <submittedName>
        <fullName evidence="2">Calreticulin 3-like protein</fullName>
    </submittedName>
</protein>
<dbReference type="PANTHER" id="PTHR11073:SF46">
    <property type="entry name" value="CALRETICULIN"/>
    <property type="match status" value="1"/>
</dbReference>
<feature type="region of interest" description="Disordered" evidence="1">
    <location>
        <begin position="104"/>
        <end position="127"/>
    </location>
</feature>
<proteinExistence type="predicted"/>
<organism evidence="2 3">
    <name type="scientific">Theobroma cacao</name>
    <name type="common">Cacao</name>
    <name type="synonym">Cocoa</name>
    <dbReference type="NCBI Taxonomy" id="3641"/>
    <lineage>
        <taxon>Eukaryota</taxon>
        <taxon>Viridiplantae</taxon>
        <taxon>Streptophyta</taxon>
        <taxon>Embryophyta</taxon>
        <taxon>Tracheophyta</taxon>
        <taxon>Spermatophyta</taxon>
        <taxon>Magnoliopsida</taxon>
        <taxon>eudicotyledons</taxon>
        <taxon>Gunneridae</taxon>
        <taxon>Pentapetalae</taxon>
        <taxon>rosids</taxon>
        <taxon>malvids</taxon>
        <taxon>Malvales</taxon>
        <taxon>Malvaceae</taxon>
        <taxon>Byttnerioideae</taxon>
        <taxon>Theobroma</taxon>
    </lineage>
</organism>
<dbReference type="Gene3D" id="2.60.120.200">
    <property type="match status" value="1"/>
</dbReference>
<dbReference type="EMBL" id="CM001883">
    <property type="protein sequence ID" value="EOY09690.1"/>
    <property type="molecule type" value="Genomic_DNA"/>
</dbReference>
<dbReference type="Gramene" id="EOY09690">
    <property type="protein sequence ID" value="EOY09690"/>
    <property type="gene ID" value="TCM_025082"/>
</dbReference>
<sequence length="213" mass="24425">MCSSSTFSNFISHNPPLITCRRPQLQDRRPLLNRKIPDIDNPEFEDDHDLYVLKPIKYVGIEVWQVKAGSIFDNVLICDDPEYVKKVVDQDSSVEKEAFEEAEKVRKAQEEEEARRARERKERGEEGKGVMIDDALTGSAIETDTKGLQSPMSPHKKAMEMMQDHRLVIPASRCHLENLKHMLIAGSEFEMYSLVITACLYCAQRQHNILGSY</sequence>
<dbReference type="eggNOG" id="KOG0674">
    <property type="taxonomic scope" value="Eukaryota"/>
</dbReference>
<dbReference type="AlphaFoldDB" id="A0A061EXB6"/>
<dbReference type="PRINTS" id="PR00626">
    <property type="entry name" value="CALRETICULIN"/>
</dbReference>
<reference evidence="2 3" key="1">
    <citation type="journal article" date="2013" name="Genome Biol.">
        <title>The genome sequence of the most widely cultivated cacao type and its use to identify candidate genes regulating pod color.</title>
        <authorList>
            <person name="Motamayor J.C."/>
            <person name="Mockaitis K."/>
            <person name="Schmutz J."/>
            <person name="Haiminen N."/>
            <person name="Iii D.L."/>
            <person name="Cornejo O."/>
            <person name="Findley S.D."/>
            <person name="Zheng P."/>
            <person name="Utro F."/>
            <person name="Royaert S."/>
            <person name="Saski C."/>
            <person name="Jenkins J."/>
            <person name="Podicheti R."/>
            <person name="Zhao M."/>
            <person name="Scheffler B.E."/>
            <person name="Stack J.C."/>
            <person name="Feltus F.A."/>
            <person name="Mustiga G.M."/>
            <person name="Amores F."/>
            <person name="Phillips W."/>
            <person name="Marelli J.P."/>
            <person name="May G.D."/>
            <person name="Shapiro H."/>
            <person name="Ma J."/>
            <person name="Bustamante C.D."/>
            <person name="Schnell R.J."/>
            <person name="Main D."/>
            <person name="Gilbert D."/>
            <person name="Parida L."/>
            <person name="Kuhn D.N."/>
        </authorList>
    </citation>
    <scope>NUCLEOTIDE SEQUENCE [LARGE SCALE GENOMIC DNA]</scope>
    <source>
        <strain evidence="3">cv. Matina 1-6</strain>
    </source>
</reference>
<evidence type="ECO:0000313" key="2">
    <source>
        <dbReference type="EMBL" id="EOY09690.1"/>
    </source>
</evidence>
<dbReference type="GO" id="GO:0005783">
    <property type="term" value="C:endoplasmic reticulum"/>
    <property type="evidence" value="ECO:0007669"/>
    <property type="project" value="InterPro"/>
</dbReference>
<dbReference type="PANTHER" id="PTHR11073">
    <property type="entry name" value="CALRETICULIN AND CALNEXIN"/>
    <property type="match status" value="1"/>
</dbReference>
<gene>
    <name evidence="2" type="ORF">TCM_025082</name>
</gene>
<keyword evidence="3" id="KW-1185">Reference proteome</keyword>
<dbReference type="STRING" id="3641.A0A061EXB6"/>
<dbReference type="InParanoid" id="A0A061EXB6"/>
<dbReference type="Proteomes" id="UP000026915">
    <property type="component" value="Chromosome 5"/>
</dbReference>
<dbReference type="InterPro" id="IPR001580">
    <property type="entry name" value="Calret/calnex"/>
</dbReference>
<dbReference type="HOGENOM" id="CLU_1296376_0_0_1"/>
<name>A0A061EXB6_THECC</name>
<dbReference type="GO" id="GO:0051082">
    <property type="term" value="F:unfolded protein binding"/>
    <property type="evidence" value="ECO:0007669"/>
    <property type="project" value="InterPro"/>
</dbReference>